<dbReference type="EMBL" id="BK015301">
    <property type="protein sequence ID" value="DAE00262.1"/>
    <property type="molecule type" value="Genomic_DNA"/>
</dbReference>
<protein>
    <submittedName>
        <fullName evidence="1">Uncharacterized protein</fullName>
    </submittedName>
</protein>
<name>A0A8S5NZL1_9CAUD</name>
<sequence length="33" mass="4229">MYLWYIENHLFCVYTRFRLKGIQTPIFMFNRNL</sequence>
<evidence type="ECO:0000313" key="1">
    <source>
        <dbReference type="EMBL" id="DAE00262.1"/>
    </source>
</evidence>
<reference evidence="1" key="1">
    <citation type="journal article" date="2021" name="Proc. Natl. Acad. Sci. U.S.A.">
        <title>A Catalog of Tens of Thousands of Viruses from Human Metagenomes Reveals Hidden Associations with Chronic Diseases.</title>
        <authorList>
            <person name="Tisza M.J."/>
            <person name="Buck C.B."/>
        </authorList>
    </citation>
    <scope>NUCLEOTIDE SEQUENCE</scope>
    <source>
        <strain evidence="1">CtLnO19</strain>
    </source>
</reference>
<organism evidence="1">
    <name type="scientific">Myoviridae sp. ctLnO19</name>
    <dbReference type="NCBI Taxonomy" id="2825085"/>
    <lineage>
        <taxon>Viruses</taxon>
        <taxon>Duplodnaviria</taxon>
        <taxon>Heunggongvirae</taxon>
        <taxon>Uroviricota</taxon>
        <taxon>Caudoviricetes</taxon>
    </lineage>
</organism>
<proteinExistence type="predicted"/>
<accession>A0A8S5NZL1</accession>